<evidence type="ECO:0000313" key="2">
    <source>
        <dbReference type="Proteomes" id="UP001612415"/>
    </source>
</evidence>
<evidence type="ECO:0000313" key="1">
    <source>
        <dbReference type="EMBL" id="MFI5676379.1"/>
    </source>
</evidence>
<protein>
    <submittedName>
        <fullName evidence="1">Uncharacterized protein</fullName>
    </submittedName>
</protein>
<dbReference type="EMBL" id="JBITDC010000006">
    <property type="protein sequence ID" value="MFI5676379.1"/>
    <property type="molecule type" value="Genomic_DNA"/>
</dbReference>
<dbReference type="RefSeq" id="WP_398657134.1">
    <property type="nucleotide sequence ID" value="NZ_JBITDC010000006.1"/>
</dbReference>
<dbReference type="Proteomes" id="UP001612415">
    <property type="component" value="Unassembled WGS sequence"/>
</dbReference>
<accession>A0ABW7Y1Z7</accession>
<name>A0ABW7Y1Z7_STRCE</name>
<sequence>MPEERPSLHAADQMAVASGWGVSGGSAYTRLLRVRRTVFLQLLDALHEGVELACLDAE</sequence>
<comment type="caution">
    <text evidence="1">The sequence shown here is derived from an EMBL/GenBank/DDBJ whole genome shotgun (WGS) entry which is preliminary data.</text>
</comment>
<reference evidence="1 2" key="1">
    <citation type="submission" date="2024-10" db="EMBL/GenBank/DDBJ databases">
        <title>The Natural Products Discovery Center: Release of the First 8490 Sequenced Strains for Exploring Actinobacteria Biosynthetic Diversity.</title>
        <authorList>
            <person name="Kalkreuter E."/>
            <person name="Kautsar S.A."/>
            <person name="Yang D."/>
            <person name="Bader C.D."/>
            <person name="Teijaro C.N."/>
            <person name="Fluegel L."/>
            <person name="Davis C.M."/>
            <person name="Simpson J.R."/>
            <person name="Lauterbach L."/>
            <person name="Steele A.D."/>
            <person name="Gui C."/>
            <person name="Meng S."/>
            <person name="Li G."/>
            <person name="Viehrig K."/>
            <person name="Ye F."/>
            <person name="Su P."/>
            <person name="Kiefer A.F."/>
            <person name="Nichols A."/>
            <person name="Cepeda A.J."/>
            <person name="Yan W."/>
            <person name="Fan B."/>
            <person name="Jiang Y."/>
            <person name="Adhikari A."/>
            <person name="Zheng C.-J."/>
            <person name="Schuster L."/>
            <person name="Cowan T.M."/>
            <person name="Smanski M.J."/>
            <person name="Chevrette M.G."/>
            <person name="De Carvalho L.P.S."/>
            <person name="Shen B."/>
        </authorList>
    </citation>
    <scope>NUCLEOTIDE SEQUENCE [LARGE SCALE GENOMIC DNA]</scope>
    <source>
        <strain evidence="1 2">NPDC051599</strain>
    </source>
</reference>
<organism evidence="1 2">
    <name type="scientific">Streptomyces cellulosae</name>
    <dbReference type="NCBI Taxonomy" id="1968"/>
    <lineage>
        <taxon>Bacteria</taxon>
        <taxon>Bacillati</taxon>
        <taxon>Actinomycetota</taxon>
        <taxon>Actinomycetes</taxon>
        <taxon>Kitasatosporales</taxon>
        <taxon>Streptomycetaceae</taxon>
        <taxon>Streptomyces</taxon>
    </lineage>
</organism>
<gene>
    <name evidence="1" type="ORF">ACIA8P_17140</name>
</gene>
<keyword evidence="2" id="KW-1185">Reference proteome</keyword>
<proteinExistence type="predicted"/>